<keyword evidence="3" id="KW-1185">Reference proteome</keyword>
<reference evidence="2 3" key="1">
    <citation type="submission" date="2018-01" db="EMBL/GenBank/DDBJ databases">
        <title>G. obscuriglobus.</title>
        <authorList>
            <person name="Franke J."/>
            <person name="Blomberg W."/>
            <person name="Selmecki A."/>
        </authorList>
    </citation>
    <scope>NUCLEOTIDE SEQUENCE [LARGE SCALE GENOMIC DNA]</scope>
    <source>
        <strain evidence="2 3">DSM 5831</strain>
    </source>
</reference>
<evidence type="ECO:0000313" key="3">
    <source>
        <dbReference type="Proteomes" id="UP000245802"/>
    </source>
</evidence>
<dbReference type="AlphaFoldDB" id="A0A2Z3GPW5"/>
<dbReference type="InterPro" id="IPR000600">
    <property type="entry name" value="ROK"/>
</dbReference>
<dbReference type="EMBL" id="CP025958">
    <property type="protein sequence ID" value="AWM36339.1"/>
    <property type="molecule type" value="Genomic_DNA"/>
</dbReference>
<name>A0A2Z3GPW5_9BACT</name>
<dbReference type="RefSeq" id="WP_010045614.1">
    <property type="nucleotide sequence ID" value="NZ_CP025958.1"/>
</dbReference>
<dbReference type="Pfam" id="PF00480">
    <property type="entry name" value="ROK"/>
    <property type="match status" value="1"/>
</dbReference>
<dbReference type="Gene3D" id="3.30.420.40">
    <property type="match status" value="2"/>
</dbReference>
<dbReference type="PROSITE" id="PS01125">
    <property type="entry name" value="ROK"/>
    <property type="match status" value="1"/>
</dbReference>
<dbReference type="PANTHER" id="PTHR18964:SF149">
    <property type="entry name" value="BIFUNCTIONAL UDP-N-ACETYLGLUCOSAMINE 2-EPIMERASE_N-ACETYLMANNOSAMINE KINASE"/>
    <property type="match status" value="1"/>
</dbReference>
<dbReference type="SUPFAM" id="SSF53067">
    <property type="entry name" value="Actin-like ATPase domain"/>
    <property type="match status" value="1"/>
</dbReference>
<dbReference type="KEGG" id="gog:C1280_04445"/>
<evidence type="ECO:0000256" key="1">
    <source>
        <dbReference type="ARBA" id="ARBA00006479"/>
    </source>
</evidence>
<dbReference type="InterPro" id="IPR049874">
    <property type="entry name" value="ROK_cs"/>
</dbReference>
<dbReference type="InterPro" id="IPR043129">
    <property type="entry name" value="ATPase_NBD"/>
</dbReference>
<dbReference type="OrthoDB" id="9795247at2"/>
<organism evidence="2 3">
    <name type="scientific">Gemmata obscuriglobus</name>
    <dbReference type="NCBI Taxonomy" id="114"/>
    <lineage>
        <taxon>Bacteria</taxon>
        <taxon>Pseudomonadati</taxon>
        <taxon>Planctomycetota</taxon>
        <taxon>Planctomycetia</taxon>
        <taxon>Gemmatales</taxon>
        <taxon>Gemmataceae</taxon>
        <taxon>Gemmata</taxon>
    </lineage>
</organism>
<accession>A0A2Z3GPW5</accession>
<evidence type="ECO:0000313" key="2">
    <source>
        <dbReference type="EMBL" id="AWM36339.1"/>
    </source>
</evidence>
<proteinExistence type="inferred from homology"/>
<dbReference type="PANTHER" id="PTHR18964">
    <property type="entry name" value="ROK (REPRESSOR, ORF, KINASE) FAMILY"/>
    <property type="match status" value="1"/>
</dbReference>
<comment type="similarity">
    <text evidence="1">Belongs to the ROK (NagC/XylR) family.</text>
</comment>
<gene>
    <name evidence="2" type="ORF">C1280_04445</name>
</gene>
<dbReference type="Proteomes" id="UP000245802">
    <property type="component" value="Chromosome"/>
</dbReference>
<dbReference type="CDD" id="cd23763">
    <property type="entry name" value="ASKHA_ATPase_ROK"/>
    <property type="match status" value="1"/>
</dbReference>
<sequence>MSTGYWLGVDLGGTKILAGLFDDDLRLLARSKQPTAADTGPAGVFGNIVKAVDAVVRESNVDPAQIRGMGIGVPGQIELGTTRVKFAPNLEWRDVDVRPLMPASWRWPLVVENDVRMGTYGEFAYGAAKGARNVLGVFVGTGVGGGLILNGELFTGFNGNAGEIGHLVVHWRRGTHLEGIAGRKYMMKRAKDKLDDSPKRVRKEWKGVDLSAVRSSQLAEYYQKDDPIAVELVDDAARALGGALGGLINFVSPEVIVLGGGVTGALGDNFIERIWEIAQRYTLPGAAAGVRCVAAQLGDDSGIVGCAAYAKSRTPVVAPTEVV</sequence>
<protein>
    <submittedName>
        <fullName evidence="2">ROK family protein</fullName>
    </submittedName>
</protein>